<dbReference type="Pfam" id="PF01943">
    <property type="entry name" value="Polysacc_synt"/>
    <property type="match status" value="1"/>
</dbReference>
<evidence type="ECO:0000313" key="7">
    <source>
        <dbReference type="EMBL" id="MCP2161376.1"/>
    </source>
</evidence>
<keyword evidence="5 6" id="KW-0472">Membrane</keyword>
<feature type="transmembrane region" description="Helical" evidence="6">
    <location>
        <begin position="421"/>
        <end position="441"/>
    </location>
</feature>
<evidence type="ECO:0000256" key="4">
    <source>
        <dbReference type="ARBA" id="ARBA00022989"/>
    </source>
</evidence>
<feature type="transmembrane region" description="Helical" evidence="6">
    <location>
        <begin position="49"/>
        <end position="69"/>
    </location>
</feature>
<feature type="transmembrane region" description="Helical" evidence="6">
    <location>
        <begin position="327"/>
        <end position="344"/>
    </location>
</feature>
<sequence length="516" mass="53485">MSLESVAQAGPPPPDPTVAEIDPAAVRPGQAASEASDGRAAAKATGAMLASRLVIAALGWTGSVIIARILSPEAWGHYTFVFALLGLMAIFTDLGVGRAVMAQLIVDDPEEVARTSSAFIALRLLLGLGGYVIALAYVVILQYPGDVIRATALAGLVIVFATPGHALTVVYQSRHRLMLSAIAESLGQALQLAITIAAAIVAPYLLIFVLAPVVNEVLALSMKTVGIARRDGGLRPSRHVEFARWRSMLLDAAPLAIGFALTIALQKVDMLLLSVLDTFDAVGIYGIGYKFSDILDTFVLAAAGPIATLLVAAWPDEPGVFRQKCRTAGAALGTGGALAVAAFWPSAPQVIGLLYGDRFVVGAFAARLLVLGASLTALIVLGIYLLASAGHARSYPLVALGGLVLNVVLNLLLIPHLSYDGAAIATVATLGAVLVVLWVVIIRTVPIIGMLPLGTLSTLAVVCAAVCLGGTVLVRWVPWPVVSVMTALIVAAVALPLLRASARTPGRHTKVQVSKS</sequence>
<dbReference type="PANTHER" id="PTHR30250">
    <property type="entry name" value="PST FAMILY PREDICTED COLANIC ACID TRANSPORTER"/>
    <property type="match status" value="1"/>
</dbReference>
<accession>A0ABT1H2A2</accession>
<evidence type="ECO:0000256" key="6">
    <source>
        <dbReference type="SAM" id="Phobius"/>
    </source>
</evidence>
<feature type="transmembrane region" description="Helical" evidence="6">
    <location>
        <begin position="294"/>
        <end position="315"/>
    </location>
</feature>
<proteinExistence type="predicted"/>
<dbReference type="InterPro" id="IPR002797">
    <property type="entry name" value="Polysacc_synth"/>
</dbReference>
<feature type="transmembrane region" description="Helical" evidence="6">
    <location>
        <begin position="364"/>
        <end position="387"/>
    </location>
</feature>
<feature type="transmembrane region" description="Helical" evidence="6">
    <location>
        <begin position="75"/>
        <end position="96"/>
    </location>
</feature>
<evidence type="ECO:0000256" key="2">
    <source>
        <dbReference type="ARBA" id="ARBA00022475"/>
    </source>
</evidence>
<reference evidence="7 8" key="1">
    <citation type="submission" date="2022-06" db="EMBL/GenBank/DDBJ databases">
        <title>Genomic Encyclopedia of Archaeal and Bacterial Type Strains, Phase II (KMG-II): from individual species to whole genera.</title>
        <authorList>
            <person name="Goeker M."/>
        </authorList>
    </citation>
    <scope>NUCLEOTIDE SEQUENCE [LARGE SCALE GENOMIC DNA]</scope>
    <source>
        <strain evidence="7 8">DSM 45037</strain>
    </source>
</reference>
<dbReference type="EMBL" id="JAMTCG010000004">
    <property type="protein sequence ID" value="MCP2161376.1"/>
    <property type="molecule type" value="Genomic_DNA"/>
</dbReference>
<feature type="transmembrane region" description="Helical" evidence="6">
    <location>
        <begin position="394"/>
        <end position="415"/>
    </location>
</feature>
<name>A0ABT1H2A2_9NOCA</name>
<feature type="transmembrane region" description="Helical" evidence="6">
    <location>
        <begin position="479"/>
        <end position="498"/>
    </location>
</feature>
<feature type="transmembrane region" description="Helical" evidence="6">
    <location>
        <begin position="453"/>
        <end position="473"/>
    </location>
</feature>
<comment type="subcellular location">
    <subcellularLocation>
        <location evidence="1">Cell membrane</location>
        <topology evidence="1">Multi-pass membrane protein</topology>
    </subcellularLocation>
</comment>
<dbReference type="Proteomes" id="UP001205740">
    <property type="component" value="Unassembled WGS sequence"/>
</dbReference>
<evidence type="ECO:0000256" key="1">
    <source>
        <dbReference type="ARBA" id="ARBA00004651"/>
    </source>
</evidence>
<keyword evidence="8" id="KW-1185">Reference proteome</keyword>
<dbReference type="PANTHER" id="PTHR30250:SF11">
    <property type="entry name" value="O-ANTIGEN TRANSPORTER-RELATED"/>
    <property type="match status" value="1"/>
</dbReference>
<evidence type="ECO:0000256" key="3">
    <source>
        <dbReference type="ARBA" id="ARBA00022692"/>
    </source>
</evidence>
<feature type="transmembrane region" description="Helical" evidence="6">
    <location>
        <begin position="192"/>
        <end position="214"/>
    </location>
</feature>
<gene>
    <name evidence="7" type="ORF">LX12_002571</name>
</gene>
<dbReference type="InterPro" id="IPR050833">
    <property type="entry name" value="Poly_Biosynth_Transport"/>
</dbReference>
<feature type="transmembrane region" description="Helical" evidence="6">
    <location>
        <begin position="271"/>
        <end position="288"/>
    </location>
</feature>
<keyword evidence="2" id="KW-1003">Cell membrane</keyword>
<organism evidence="7 8">
    <name type="scientific">Williamsia serinedens</name>
    <dbReference type="NCBI Taxonomy" id="391736"/>
    <lineage>
        <taxon>Bacteria</taxon>
        <taxon>Bacillati</taxon>
        <taxon>Actinomycetota</taxon>
        <taxon>Actinomycetes</taxon>
        <taxon>Mycobacteriales</taxon>
        <taxon>Nocardiaceae</taxon>
        <taxon>Williamsia</taxon>
    </lineage>
</organism>
<keyword evidence="3 6" id="KW-0812">Transmembrane</keyword>
<feature type="transmembrane region" description="Helical" evidence="6">
    <location>
        <begin position="245"/>
        <end position="264"/>
    </location>
</feature>
<protein>
    <submittedName>
        <fullName evidence="7">Membrane protein involved in the export of O-antigen and teichoic acid</fullName>
    </submittedName>
</protein>
<evidence type="ECO:0000313" key="8">
    <source>
        <dbReference type="Proteomes" id="UP001205740"/>
    </source>
</evidence>
<feature type="transmembrane region" description="Helical" evidence="6">
    <location>
        <begin position="117"/>
        <end position="140"/>
    </location>
</feature>
<feature type="transmembrane region" description="Helical" evidence="6">
    <location>
        <begin position="152"/>
        <end position="171"/>
    </location>
</feature>
<dbReference type="RefSeq" id="WP_253654936.1">
    <property type="nucleotide sequence ID" value="NZ_BAAAOE010000002.1"/>
</dbReference>
<keyword evidence="4 6" id="KW-1133">Transmembrane helix</keyword>
<evidence type="ECO:0000256" key="5">
    <source>
        <dbReference type="ARBA" id="ARBA00023136"/>
    </source>
</evidence>
<comment type="caution">
    <text evidence="7">The sequence shown here is derived from an EMBL/GenBank/DDBJ whole genome shotgun (WGS) entry which is preliminary data.</text>
</comment>